<sequence>MQDDLGNLLKSWQPDVPETSDFRRKVWSRIEQTPSVQRRRPILEWLVRPRVAWAMVAVALVLGGFAGAATAERTDSATYLRSVNPYARLR</sequence>
<keyword evidence="3" id="KW-1185">Reference proteome</keyword>
<keyword evidence="1" id="KW-0812">Transmembrane</keyword>
<organism evidence="2 3">
    <name type="scientific">Terrimicrobium sacchariphilum</name>
    <dbReference type="NCBI Taxonomy" id="690879"/>
    <lineage>
        <taxon>Bacteria</taxon>
        <taxon>Pseudomonadati</taxon>
        <taxon>Verrucomicrobiota</taxon>
        <taxon>Terrimicrobiia</taxon>
        <taxon>Terrimicrobiales</taxon>
        <taxon>Terrimicrobiaceae</taxon>
        <taxon>Terrimicrobium</taxon>
    </lineage>
</organism>
<accession>A0A146G6D7</accession>
<gene>
    <name evidence="2" type="ORF">TSACC_21733</name>
</gene>
<name>A0A146G6D7_TERSA</name>
<proteinExistence type="predicted"/>
<dbReference type="STRING" id="690879.TSACC_21733"/>
<evidence type="ECO:0000313" key="2">
    <source>
        <dbReference type="EMBL" id="GAT33319.1"/>
    </source>
</evidence>
<reference evidence="3" key="1">
    <citation type="journal article" date="2017" name="Genome Announc.">
        <title>Draft Genome Sequence of Terrimicrobium sacchariphilum NM-5T, a Facultative Anaerobic Soil Bacterium of the Class Spartobacteria.</title>
        <authorList>
            <person name="Qiu Y.L."/>
            <person name="Tourlousse D.M."/>
            <person name="Matsuura N."/>
            <person name="Ohashi A."/>
            <person name="Sekiguchi Y."/>
        </authorList>
    </citation>
    <scope>NUCLEOTIDE SEQUENCE [LARGE SCALE GENOMIC DNA]</scope>
    <source>
        <strain evidence="3">NM-5</strain>
    </source>
</reference>
<comment type="caution">
    <text evidence="2">The sequence shown here is derived from an EMBL/GenBank/DDBJ whole genome shotgun (WGS) entry which is preliminary data.</text>
</comment>
<dbReference type="Proteomes" id="UP000076023">
    <property type="component" value="Unassembled WGS sequence"/>
</dbReference>
<dbReference type="OrthoDB" id="196224at2"/>
<evidence type="ECO:0000313" key="3">
    <source>
        <dbReference type="Proteomes" id="UP000076023"/>
    </source>
</evidence>
<keyword evidence="1" id="KW-1133">Transmembrane helix</keyword>
<protein>
    <submittedName>
        <fullName evidence="2">Uncharacterized protein</fullName>
    </submittedName>
</protein>
<feature type="transmembrane region" description="Helical" evidence="1">
    <location>
        <begin position="51"/>
        <end position="71"/>
    </location>
</feature>
<dbReference type="RefSeq" id="WP_153811365.1">
    <property type="nucleotide sequence ID" value="NZ_BDCO01000002.1"/>
</dbReference>
<evidence type="ECO:0000256" key="1">
    <source>
        <dbReference type="SAM" id="Phobius"/>
    </source>
</evidence>
<dbReference type="InParanoid" id="A0A146G6D7"/>
<keyword evidence="1" id="KW-0472">Membrane</keyword>
<dbReference type="AlphaFoldDB" id="A0A146G6D7"/>
<dbReference type="EMBL" id="BDCO01000002">
    <property type="protein sequence ID" value="GAT33319.1"/>
    <property type="molecule type" value="Genomic_DNA"/>
</dbReference>